<keyword evidence="1" id="KW-0496">Mitochondrion</keyword>
<evidence type="ECO:0000313" key="1">
    <source>
        <dbReference type="EMBL" id="KUM46862.1"/>
    </source>
</evidence>
<geneLocation type="mitochondrion" evidence="1"/>
<protein>
    <submittedName>
        <fullName evidence="1">Uncharacterized protein</fullName>
    </submittedName>
</protein>
<comment type="caution">
    <text evidence="1">The sequence shown here is derived from an EMBL/GenBank/DDBJ whole genome shotgun (WGS) entry which is preliminary data.</text>
</comment>
<organism evidence="1">
    <name type="scientific">Picea glauca</name>
    <name type="common">White spruce</name>
    <name type="synonym">Pinus glauca</name>
    <dbReference type="NCBI Taxonomy" id="3330"/>
    <lineage>
        <taxon>Eukaryota</taxon>
        <taxon>Viridiplantae</taxon>
        <taxon>Streptophyta</taxon>
        <taxon>Embryophyta</taxon>
        <taxon>Tracheophyta</taxon>
        <taxon>Spermatophyta</taxon>
        <taxon>Pinopsida</taxon>
        <taxon>Pinidae</taxon>
        <taxon>Conifers I</taxon>
        <taxon>Pinales</taxon>
        <taxon>Pinaceae</taxon>
        <taxon>Picea</taxon>
    </lineage>
</organism>
<reference evidence="1" key="1">
    <citation type="journal article" date="2015" name="Genome Biol. Evol.">
        <title>Organellar Genomes of White Spruce (Picea glauca): Assembly and Annotation.</title>
        <authorList>
            <person name="Jackman S.D."/>
            <person name="Warren R.L."/>
            <person name="Gibb E.A."/>
            <person name="Vandervalk B.P."/>
            <person name="Mohamadi H."/>
            <person name="Chu J."/>
            <person name="Raymond A."/>
            <person name="Pleasance S."/>
            <person name="Coope R."/>
            <person name="Wildung M.R."/>
            <person name="Ritland C.E."/>
            <person name="Bousquet J."/>
            <person name="Jones S.J."/>
            <person name="Bohlmann J."/>
            <person name="Birol I."/>
        </authorList>
    </citation>
    <scope>NUCLEOTIDE SEQUENCE [LARGE SCALE GENOMIC DNA]</scope>
    <source>
        <tissue evidence="1">Flushing bud</tissue>
    </source>
</reference>
<accession>A0A101LWZ9</accession>
<proteinExistence type="predicted"/>
<name>A0A101LWZ9_PICGL</name>
<gene>
    <name evidence="1" type="ORF">ABT39_MTgene6317</name>
</gene>
<dbReference type="AlphaFoldDB" id="A0A101LWZ9"/>
<sequence length="79" mass="8761">MGVFYPRGSNPTLVGYSDLDWVIDASDRRSTSRYVFTNQNRQNSGSNCIAEQEANNGVPIFCRGRVPEHGGGWQGDHVD</sequence>
<dbReference type="EMBL" id="LKAM01000009">
    <property type="protein sequence ID" value="KUM46862.1"/>
    <property type="molecule type" value="Genomic_DNA"/>
</dbReference>